<dbReference type="InterPro" id="IPR011727">
    <property type="entry name" value="CHP02117"/>
</dbReference>
<dbReference type="AlphaFoldDB" id="A0A1W1C0U4"/>
<accession>A0A1W1C0U4</accession>
<evidence type="ECO:0008006" key="3">
    <source>
        <dbReference type="Google" id="ProtNLM"/>
    </source>
</evidence>
<reference evidence="2" key="1">
    <citation type="submission" date="2016-10" db="EMBL/GenBank/DDBJ databases">
        <authorList>
            <person name="de Groot N.N."/>
        </authorList>
    </citation>
    <scope>NUCLEOTIDE SEQUENCE</scope>
</reference>
<sequence length="216" mass="25694">MIFIKTVKFILKFVISLISIITFYFLTAYFLTFFPSKQDKNSQKTEEIYILYNEMHSDIIIKIDTIDKLLKEHINKTIPYKKGYLAFGWGDKETYLNTPTWNDIKISTSLKALFINTPSVMHISFYRNINRFRNIKIVKLSKEAKKRLEKSILKSFDLEKNKVYTGYGENDFFYPSIYYYNMFNTCNTWIGDRLREANVSISYWTPLSYNIIDSLP</sequence>
<evidence type="ECO:0000313" key="2">
    <source>
        <dbReference type="EMBL" id="SFV59332.1"/>
    </source>
</evidence>
<keyword evidence="1" id="KW-1133">Transmembrane helix</keyword>
<proteinExistence type="predicted"/>
<gene>
    <name evidence="2" type="ORF">MNB_SV-13-183</name>
</gene>
<dbReference type="Pfam" id="PF09601">
    <property type="entry name" value="DUF2459"/>
    <property type="match status" value="1"/>
</dbReference>
<protein>
    <recommendedName>
        <fullName evidence="3">DUF2459 domain-containing protein</fullName>
    </recommendedName>
</protein>
<dbReference type="EMBL" id="FPHM01000056">
    <property type="protein sequence ID" value="SFV59332.1"/>
    <property type="molecule type" value="Genomic_DNA"/>
</dbReference>
<keyword evidence="1" id="KW-0472">Membrane</keyword>
<organism evidence="2">
    <name type="scientific">hydrothermal vent metagenome</name>
    <dbReference type="NCBI Taxonomy" id="652676"/>
    <lineage>
        <taxon>unclassified sequences</taxon>
        <taxon>metagenomes</taxon>
        <taxon>ecological metagenomes</taxon>
    </lineage>
</organism>
<name>A0A1W1C0U4_9ZZZZ</name>
<evidence type="ECO:0000256" key="1">
    <source>
        <dbReference type="SAM" id="Phobius"/>
    </source>
</evidence>
<feature type="transmembrane region" description="Helical" evidence="1">
    <location>
        <begin position="9"/>
        <end position="34"/>
    </location>
</feature>
<keyword evidence="1" id="KW-0812">Transmembrane</keyword>